<dbReference type="InterPro" id="IPR027417">
    <property type="entry name" value="P-loop_NTPase"/>
</dbReference>
<dbReference type="InterPro" id="IPR050921">
    <property type="entry name" value="T4SS_GSP_E_ATPase"/>
</dbReference>
<dbReference type="Pfam" id="PF00437">
    <property type="entry name" value="T2SSE"/>
    <property type="match status" value="1"/>
</dbReference>
<dbReference type="Gene3D" id="3.40.50.300">
    <property type="entry name" value="P-loop containing nucleotide triphosphate hydrolases"/>
    <property type="match status" value="1"/>
</dbReference>
<evidence type="ECO:0000259" key="2">
    <source>
        <dbReference type="Pfam" id="PF00437"/>
    </source>
</evidence>
<accession>A0A6H2GTL6</accession>
<gene>
    <name evidence="3" type="ORF">HGI30_03795</name>
</gene>
<protein>
    <submittedName>
        <fullName evidence="3">CpaF family protein</fullName>
    </submittedName>
</protein>
<dbReference type="AlphaFoldDB" id="A0A6H2GTL6"/>
<evidence type="ECO:0000256" key="1">
    <source>
        <dbReference type="ARBA" id="ARBA00006611"/>
    </source>
</evidence>
<dbReference type="Proteomes" id="UP000502136">
    <property type="component" value="Chromosome"/>
</dbReference>
<dbReference type="SUPFAM" id="SSF52540">
    <property type="entry name" value="P-loop containing nucleoside triphosphate hydrolases"/>
    <property type="match status" value="1"/>
</dbReference>
<reference evidence="3 4" key="1">
    <citation type="submission" date="2020-04" db="EMBL/GenBank/DDBJ databases">
        <title>Novel Paenibacillus strain UniB2 isolated from commercial digestive syrup.</title>
        <authorList>
            <person name="Thorat V."/>
            <person name="Kirdat K."/>
            <person name="Tiwarekar B."/>
            <person name="Yadav A."/>
        </authorList>
    </citation>
    <scope>NUCLEOTIDE SEQUENCE [LARGE SCALE GENOMIC DNA]</scope>
    <source>
        <strain evidence="3 4">UniB2</strain>
    </source>
</reference>
<evidence type="ECO:0000313" key="4">
    <source>
        <dbReference type="Proteomes" id="UP000502136"/>
    </source>
</evidence>
<comment type="similarity">
    <text evidence="1">Belongs to the GSP E family.</text>
</comment>
<dbReference type="RefSeq" id="WP_168906428.1">
    <property type="nucleotide sequence ID" value="NZ_CP051428.1"/>
</dbReference>
<dbReference type="EMBL" id="CP051428">
    <property type="protein sequence ID" value="QJC50773.1"/>
    <property type="molecule type" value="Genomic_DNA"/>
</dbReference>
<organism evidence="3 4">
    <name type="scientific">Paenibacillus albicereus</name>
    <dbReference type="NCBI Taxonomy" id="2726185"/>
    <lineage>
        <taxon>Bacteria</taxon>
        <taxon>Bacillati</taxon>
        <taxon>Bacillota</taxon>
        <taxon>Bacilli</taxon>
        <taxon>Bacillales</taxon>
        <taxon>Paenibacillaceae</taxon>
        <taxon>Paenibacillus</taxon>
    </lineage>
</organism>
<dbReference type="Gene3D" id="3.30.450.380">
    <property type="match status" value="1"/>
</dbReference>
<dbReference type="GO" id="GO:0016887">
    <property type="term" value="F:ATP hydrolysis activity"/>
    <property type="evidence" value="ECO:0007669"/>
    <property type="project" value="InterPro"/>
</dbReference>
<dbReference type="PANTHER" id="PTHR30486">
    <property type="entry name" value="TWITCHING MOTILITY PROTEIN PILT"/>
    <property type="match status" value="1"/>
</dbReference>
<feature type="domain" description="Bacterial type II secretion system protein E" evidence="2">
    <location>
        <begin position="89"/>
        <end position="366"/>
    </location>
</feature>
<evidence type="ECO:0000313" key="3">
    <source>
        <dbReference type="EMBL" id="QJC50773.1"/>
    </source>
</evidence>
<dbReference type="PANTHER" id="PTHR30486:SF15">
    <property type="entry name" value="TYPE II_IV SECRETION SYSTEM ATPASE"/>
    <property type="match status" value="1"/>
</dbReference>
<sequence>MSIFQRLSSSLDDRSASEKPQDFLDGLFNHYKERLLKETNLDQLIKLPTYQKRKTIEKLITEMMEQEKVIITQMDKTRLLDMILDDSVGYGPLEPLLQDDEITEIMVNSPSEIYIEKKGRISQASVQFKNHDHIRHIIDRIVAPIGRRVDESSPLVDGRLEDGSRVNAAIPPIALHGPVLTIRKFKKDPYGMKDLLGFGSLSDKMSQFLEAAVAGKMNLLISGGTGSGKTTLLNIISAAIPVGERVITIEDMAELRLGRKNCVSLEARPANMEGTGEITIRHLVKNALRMRPDRIIVGEVRGGEALDMLQAMNTGHEGSLTTIHANSPKDAMSRLEAMILMSNPSMTADVVRPFISAAIQLVVQTLRLPDGTRKVVSIAEAADEDGQLKLKELFRYRRTGTDKNGLGIGHFETTGYVPECHGKIAALGYDLGLDFYLPDREGEMSHAGA</sequence>
<proteinExistence type="inferred from homology"/>
<dbReference type="KEGG" id="palr:HGI30_03795"/>
<name>A0A6H2GTL6_9BACL</name>
<dbReference type="InterPro" id="IPR001482">
    <property type="entry name" value="T2SS/T4SS_dom"/>
</dbReference>
<dbReference type="CDD" id="cd01130">
    <property type="entry name" value="VirB11-like_ATPase"/>
    <property type="match status" value="1"/>
</dbReference>
<keyword evidence="4" id="KW-1185">Reference proteome</keyword>